<reference evidence="1" key="2">
    <citation type="submission" date="2025-09" db="UniProtKB">
        <authorList>
            <consortium name="Ensembl"/>
        </authorList>
    </citation>
    <scope>IDENTIFICATION</scope>
</reference>
<dbReference type="AlphaFoldDB" id="A0A8C6AHX9"/>
<accession>A0A8C6AHX9</accession>
<evidence type="ECO:0000313" key="2">
    <source>
        <dbReference type="Proteomes" id="UP000694561"/>
    </source>
</evidence>
<sequence length="104" mass="11259">MEEGKGPRNMCPLWGDHLSGRPCQENSLLAAPCRGTTHKAGAMAPWHGTWCGRGGSDCWSRGQGGLCPAEARLPCPGYPPRHTPAPLCWPRWCSGLRALRHTDA</sequence>
<keyword evidence="2" id="KW-1185">Reference proteome</keyword>
<name>A0A8C6AHX9_MONMO</name>
<reference evidence="1" key="1">
    <citation type="submission" date="2025-08" db="UniProtKB">
        <authorList>
            <consortium name="Ensembl"/>
        </authorList>
    </citation>
    <scope>IDENTIFICATION</scope>
</reference>
<proteinExistence type="predicted"/>
<dbReference type="Proteomes" id="UP000694561">
    <property type="component" value="Unplaced"/>
</dbReference>
<organism evidence="1 2">
    <name type="scientific">Monodon monoceros</name>
    <name type="common">Narwhal</name>
    <name type="synonym">Ceratodon monodon</name>
    <dbReference type="NCBI Taxonomy" id="40151"/>
    <lineage>
        <taxon>Eukaryota</taxon>
        <taxon>Metazoa</taxon>
        <taxon>Chordata</taxon>
        <taxon>Craniata</taxon>
        <taxon>Vertebrata</taxon>
        <taxon>Euteleostomi</taxon>
        <taxon>Mammalia</taxon>
        <taxon>Eutheria</taxon>
        <taxon>Laurasiatheria</taxon>
        <taxon>Artiodactyla</taxon>
        <taxon>Whippomorpha</taxon>
        <taxon>Cetacea</taxon>
        <taxon>Odontoceti</taxon>
        <taxon>Monodontidae</taxon>
        <taxon>Monodon</taxon>
    </lineage>
</organism>
<dbReference type="Ensembl" id="ENSMMNT00015000498.1">
    <property type="protein sequence ID" value="ENSMMNP00015000436.1"/>
    <property type="gene ID" value="ENSMMNG00015000392.1"/>
</dbReference>
<evidence type="ECO:0000313" key="1">
    <source>
        <dbReference type="Ensembl" id="ENSMMNP00015000436.1"/>
    </source>
</evidence>
<protein>
    <submittedName>
        <fullName evidence="1">Uncharacterized protein</fullName>
    </submittedName>
</protein>
<dbReference type="GeneTree" id="ENSGT01010000228948"/>